<dbReference type="EMBL" id="NMUH01003088">
    <property type="protein sequence ID" value="MQM03733.1"/>
    <property type="molecule type" value="Genomic_DNA"/>
</dbReference>
<evidence type="ECO:0000313" key="1">
    <source>
        <dbReference type="EMBL" id="MQM03733.1"/>
    </source>
</evidence>
<name>A0A843VXR2_COLES</name>
<accession>A0A843VXR2</accession>
<dbReference type="OrthoDB" id="694021at2759"/>
<keyword evidence="2" id="KW-1185">Reference proteome</keyword>
<reference evidence="1" key="1">
    <citation type="submission" date="2017-07" db="EMBL/GenBank/DDBJ databases">
        <title>Taro Niue Genome Assembly and Annotation.</title>
        <authorList>
            <person name="Atibalentja N."/>
            <person name="Keating K."/>
            <person name="Fields C.J."/>
        </authorList>
    </citation>
    <scope>NUCLEOTIDE SEQUENCE</scope>
    <source>
        <strain evidence="1">Niue_2</strain>
        <tissue evidence="1">Leaf</tissue>
    </source>
</reference>
<gene>
    <name evidence="1" type="ORF">Taro_036522</name>
</gene>
<organism evidence="1 2">
    <name type="scientific">Colocasia esculenta</name>
    <name type="common">Wild taro</name>
    <name type="synonym">Arum esculentum</name>
    <dbReference type="NCBI Taxonomy" id="4460"/>
    <lineage>
        <taxon>Eukaryota</taxon>
        <taxon>Viridiplantae</taxon>
        <taxon>Streptophyta</taxon>
        <taxon>Embryophyta</taxon>
        <taxon>Tracheophyta</taxon>
        <taxon>Spermatophyta</taxon>
        <taxon>Magnoliopsida</taxon>
        <taxon>Liliopsida</taxon>
        <taxon>Araceae</taxon>
        <taxon>Aroideae</taxon>
        <taxon>Colocasieae</taxon>
        <taxon>Colocasia</taxon>
    </lineage>
</organism>
<dbReference type="AlphaFoldDB" id="A0A843VXR2"/>
<comment type="caution">
    <text evidence="1">The sequence shown here is derived from an EMBL/GenBank/DDBJ whole genome shotgun (WGS) entry which is preliminary data.</text>
</comment>
<sequence>MILLDSLHMTDPMSREPNIRRNYTRQMEGWKLTVQSTLFLFHFLRSHNKVVGKSGVFMLYYMFLFAMNAPKSFSRTSYPYFIDGVEIEDKVEGTKKLKIIKENTVNEERPSMEKRKARGPTYSHEVHGMESDKKNYVEWNNVGQPVGPSGRSLRTFLILGTMARNASKLPIDVPVWDKIPKHLIEDVWDFIKRRSEVNRKNKGVQKRFHCVGTQTFADIRKAEEKIQALKQSQSSASSSQTMASKYDIYSQVLGEDKLGRVRAILATDANIHNGECPETRK</sequence>
<protein>
    <submittedName>
        <fullName evidence="1">Uncharacterized protein</fullName>
    </submittedName>
</protein>
<feature type="non-terminal residue" evidence="1">
    <location>
        <position position="1"/>
    </location>
</feature>
<dbReference type="Proteomes" id="UP000652761">
    <property type="component" value="Unassembled WGS sequence"/>
</dbReference>
<evidence type="ECO:0000313" key="2">
    <source>
        <dbReference type="Proteomes" id="UP000652761"/>
    </source>
</evidence>
<proteinExistence type="predicted"/>